<reference evidence="1 2" key="1">
    <citation type="journal article" date="2017" name="Environ. Microbiol.">
        <title>Decay of the glycolytic pathway and adaptation to intranuclear parasitism within Enterocytozoonidae microsporidia.</title>
        <authorList>
            <person name="Wiredu Boakye D."/>
            <person name="Jaroenlak P."/>
            <person name="Prachumwat A."/>
            <person name="Williams T.A."/>
            <person name="Bateman K.S."/>
            <person name="Itsathitphaisarn O."/>
            <person name="Sritunyalucksana K."/>
            <person name="Paszkiewicz K.H."/>
            <person name="Moore K.A."/>
            <person name="Stentiford G.D."/>
            <person name="Williams B.A."/>
        </authorList>
    </citation>
    <scope>NUCLEOTIDE SEQUENCE [LARGE SCALE GENOMIC DNA]</scope>
    <source>
        <strain evidence="2">canceri</strain>
    </source>
</reference>
<gene>
    <name evidence="1" type="ORF">A0H76_2910</name>
</gene>
<organism evidence="1 2">
    <name type="scientific">Hepatospora eriocheir</name>
    <dbReference type="NCBI Taxonomy" id="1081669"/>
    <lineage>
        <taxon>Eukaryota</taxon>
        <taxon>Fungi</taxon>
        <taxon>Fungi incertae sedis</taxon>
        <taxon>Microsporidia</taxon>
        <taxon>Hepatosporidae</taxon>
        <taxon>Hepatospora</taxon>
    </lineage>
</organism>
<dbReference type="AlphaFoldDB" id="A0A1X0Q5I9"/>
<evidence type="ECO:0008006" key="3">
    <source>
        <dbReference type="Google" id="ProtNLM"/>
    </source>
</evidence>
<evidence type="ECO:0000313" key="2">
    <source>
        <dbReference type="Proteomes" id="UP000192501"/>
    </source>
</evidence>
<name>A0A1X0Q5I9_9MICR</name>
<evidence type="ECO:0000313" key="1">
    <source>
        <dbReference type="EMBL" id="ORD92940.1"/>
    </source>
</evidence>
<dbReference type="EMBL" id="LTAI01002160">
    <property type="protein sequence ID" value="ORD92940.1"/>
    <property type="molecule type" value="Genomic_DNA"/>
</dbReference>
<sequence length="62" mass="7641">MNKYGMIFYKVHKRVVNIEGFKFSLRELKAVYNKERIESFVFIMDNNRIHHYRGLIEDNKLF</sequence>
<accession>A0A1X0Q5I9</accession>
<dbReference type="Proteomes" id="UP000192501">
    <property type="component" value="Unassembled WGS sequence"/>
</dbReference>
<dbReference type="VEuPathDB" id="MicrosporidiaDB:A0H76_2910"/>
<dbReference type="VEuPathDB" id="MicrosporidiaDB:HERIO_1777"/>
<proteinExistence type="predicted"/>
<comment type="caution">
    <text evidence="1">The sequence shown here is derived from an EMBL/GenBank/DDBJ whole genome shotgun (WGS) entry which is preliminary data.</text>
</comment>
<protein>
    <recommendedName>
        <fullName evidence="3">Tc1-like transposase DDE domain-containing protein</fullName>
    </recommendedName>
</protein>